<name>F4T8J1_ECOLX</name>
<dbReference type="EMBL" id="GL883932">
    <property type="protein sequence ID" value="EGI13069.1"/>
    <property type="molecule type" value="Genomic_DNA"/>
</dbReference>
<evidence type="ECO:0008006" key="3">
    <source>
        <dbReference type="Google" id="ProtNLM"/>
    </source>
</evidence>
<sequence length="105" mass="12087">MPWSRIMDLISVLALWPYLLPVVAGGAVWAMRRSFASTERVERLENRMTEMETRYASIPGTEDVHEMRLRIAELSGDIRVLSQRVQSFSHQLELLLENAVNRSNS</sequence>
<accession>F4T8J1</accession>
<dbReference type="Gene3D" id="1.20.1270.70">
    <property type="entry name" value="Designed single chain three-helix bundle"/>
    <property type="match status" value="1"/>
</dbReference>
<gene>
    <name evidence="1" type="ORF">ECIG_03327</name>
</gene>
<dbReference type="InterPro" id="IPR020269">
    <property type="entry name" value="Phage_Mu_Releasin"/>
</dbReference>
<proteinExistence type="predicted"/>
<dbReference type="AlphaFoldDB" id="F4T8J1"/>
<organism evidence="1 2">
    <name type="scientific">Escherichia coli M605</name>
    <dbReference type="NCBI Taxonomy" id="656417"/>
    <lineage>
        <taxon>Bacteria</taxon>
        <taxon>Pseudomonadati</taxon>
        <taxon>Pseudomonadota</taxon>
        <taxon>Gammaproteobacteria</taxon>
        <taxon>Enterobacterales</taxon>
        <taxon>Enterobacteriaceae</taxon>
        <taxon>Escherichia</taxon>
    </lineage>
</organism>
<dbReference type="Proteomes" id="UP000004710">
    <property type="component" value="Unassembled WGS sequence"/>
</dbReference>
<evidence type="ECO:0000313" key="2">
    <source>
        <dbReference type="Proteomes" id="UP000004710"/>
    </source>
</evidence>
<reference evidence="1 2" key="1">
    <citation type="submission" date="2010-01" db="EMBL/GenBank/DDBJ databases">
        <title>The Genome Sequence of Escherichia coli M605.</title>
        <authorList>
            <consortium name="The Broad Institute Genome Sequencing Platform"/>
            <consortium name="The Broad Institute Genome Sequencing Center for Infectious Disease"/>
            <person name="Feldgarden M."/>
            <person name="Gordon D.M."/>
            <person name="Johnson J.R."/>
            <person name="Johnston B.D."/>
            <person name="Young S."/>
            <person name="Zeng Q."/>
            <person name="Koehrsen M."/>
            <person name="Alvarado L."/>
            <person name="Berlin A.M."/>
            <person name="Borenstein D."/>
            <person name="Chapman S.B."/>
            <person name="Chen Z."/>
            <person name="Engels R."/>
            <person name="Freedman E."/>
            <person name="Gellesch M."/>
            <person name="Goldberg J."/>
            <person name="Griggs A."/>
            <person name="Gujja S."/>
            <person name="Heilman E.R."/>
            <person name="Heiman D.I."/>
            <person name="Hepburn T.A."/>
            <person name="Howarth C."/>
            <person name="Jen D."/>
            <person name="Larson L."/>
            <person name="Lewis B."/>
            <person name="Mehta T."/>
            <person name="Park D."/>
            <person name="Pearson M."/>
            <person name="Richards J."/>
            <person name="Roberts A."/>
            <person name="Saif S."/>
            <person name="Shea T.D."/>
            <person name="Shenoy N."/>
            <person name="Sisk P."/>
            <person name="Stolte C."/>
            <person name="Sykes S.N."/>
            <person name="Walk T."/>
            <person name="White J."/>
            <person name="Yandava C."/>
            <person name="Haas B."/>
            <person name="Henn M.R."/>
            <person name="Nusbaum C."/>
            <person name="Birren B."/>
        </authorList>
    </citation>
    <scope>NUCLEOTIDE SEQUENCE [LARGE SCALE GENOMIC DNA]</scope>
    <source>
        <strain evidence="1 2">M605</strain>
    </source>
</reference>
<evidence type="ECO:0000313" key="1">
    <source>
        <dbReference type="EMBL" id="EGI13069.1"/>
    </source>
</evidence>
<dbReference type="HOGENOM" id="CLU_175286_1_0_6"/>
<protein>
    <recommendedName>
        <fullName evidence="3">Bacteriophage protein</fullName>
    </recommendedName>
</protein>
<dbReference type="Pfam" id="PF10805">
    <property type="entry name" value="DUF2730"/>
    <property type="match status" value="1"/>
</dbReference>